<keyword evidence="2" id="KW-1185">Reference proteome</keyword>
<name>A0A119CV02_THIDE</name>
<dbReference type="PATRIC" id="fig|36861.3.peg.2311"/>
<sequence>MPHMTELPPDQLALEIEDLIRTMPGPRDFSVNPDKCLPWLGRANAAMRAWDTVQSLIHFEPLVRTVSTGGNFDFSATRRNVLVQLHQAQSDLRFRITGPLSLGIDSGRVFDYFDEVRKLVESAKADLLFVDPFLDAEFVSRYLPHVPDGTAVRLLARERMASLKSAVAAFSAQNNIVVEARSAAGFHDRYIFVDGLACYQSGASFKDGAKKTPTTLTQITDAFAVVQSTYENLWAQGTPA</sequence>
<protein>
    <submittedName>
        <fullName evidence="1">Uncharacterized protein</fullName>
    </submittedName>
</protein>
<evidence type="ECO:0000313" key="1">
    <source>
        <dbReference type="EMBL" id="KVW94233.1"/>
    </source>
</evidence>
<evidence type="ECO:0000313" key="2">
    <source>
        <dbReference type="Proteomes" id="UP000064243"/>
    </source>
</evidence>
<dbReference type="Proteomes" id="UP000064243">
    <property type="component" value="Unassembled WGS sequence"/>
</dbReference>
<proteinExistence type="predicted"/>
<accession>A0A119CV02</accession>
<organism evidence="1 2">
    <name type="scientific">Thiobacillus denitrificans</name>
    <dbReference type="NCBI Taxonomy" id="36861"/>
    <lineage>
        <taxon>Bacteria</taxon>
        <taxon>Pseudomonadati</taxon>
        <taxon>Pseudomonadota</taxon>
        <taxon>Betaproteobacteria</taxon>
        <taxon>Nitrosomonadales</taxon>
        <taxon>Thiobacillaceae</taxon>
        <taxon>Thiobacillus</taxon>
    </lineage>
</organism>
<reference evidence="1 2" key="1">
    <citation type="journal article" date="2015" name="Appl. Environ. Microbiol.">
        <title>Aerobic and Anaerobic Thiosulfate Oxidation by a Cold-Adapted, Subglacial Chemoautotroph.</title>
        <authorList>
            <person name="Harrold Z.R."/>
            <person name="Skidmore M.L."/>
            <person name="Hamilton T.L."/>
            <person name="Desch L."/>
            <person name="Amada K."/>
            <person name="van Gelder W."/>
            <person name="Glover K."/>
            <person name="Roden E.E."/>
            <person name="Boyd E.S."/>
        </authorList>
    </citation>
    <scope>NUCLEOTIDE SEQUENCE [LARGE SCALE GENOMIC DNA]</scope>
    <source>
        <strain evidence="1 2">RG</strain>
    </source>
</reference>
<comment type="caution">
    <text evidence="1">The sequence shown here is derived from an EMBL/GenBank/DDBJ whole genome shotgun (WGS) entry which is preliminary data.</text>
</comment>
<gene>
    <name evidence="1" type="ORF">ABW22_12635</name>
</gene>
<dbReference type="EMBL" id="LDUG01000036">
    <property type="protein sequence ID" value="KVW94233.1"/>
    <property type="molecule type" value="Genomic_DNA"/>
</dbReference>
<dbReference type="AlphaFoldDB" id="A0A119CV02"/>